<dbReference type="GO" id="GO:0030018">
    <property type="term" value="C:Z disc"/>
    <property type="evidence" value="ECO:0007669"/>
    <property type="project" value="TreeGrafter"/>
</dbReference>
<evidence type="ECO:0000256" key="3">
    <source>
        <dbReference type="ARBA" id="ARBA00023038"/>
    </source>
</evidence>
<keyword evidence="3" id="KW-0440">LIM domain</keyword>
<keyword evidence="3" id="KW-0479">Metal-binding</keyword>
<dbReference type="SMART" id="SM00228">
    <property type="entry name" value="PDZ"/>
    <property type="match status" value="1"/>
</dbReference>
<dbReference type="FunFam" id="2.30.42.10:FF:000055">
    <property type="entry name" value="PDZ and LIM domain protein 3"/>
    <property type="match status" value="1"/>
</dbReference>
<protein>
    <submittedName>
        <fullName evidence="5">And LIM domain 1</fullName>
    </submittedName>
</protein>
<keyword evidence="6" id="KW-1185">Reference proteome</keyword>
<dbReference type="EMBL" id="OX597828">
    <property type="protein sequence ID" value="CAI9733793.1"/>
    <property type="molecule type" value="Genomic_DNA"/>
</dbReference>
<evidence type="ECO:0000256" key="2">
    <source>
        <dbReference type="ARBA" id="ARBA00022490"/>
    </source>
</evidence>
<dbReference type="GO" id="GO:0001725">
    <property type="term" value="C:stress fiber"/>
    <property type="evidence" value="ECO:0007669"/>
    <property type="project" value="TreeGrafter"/>
</dbReference>
<name>A0AA36FGP9_OCTVU</name>
<comment type="subcellular location">
    <subcellularLocation>
        <location evidence="1">Cytoplasm</location>
    </subcellularLocation>
</comment>
<evidence type="ECO:0000256" key="1">
    <source>
        <dbReference type="ARBA" id="ARBA00004496"/>
    </source>
</evidence>
<dbReference type="PANTHER" id="PTHR24214:SF38">
    <property type="entry name" value="PDZ AND LIM DOMAIN PROTEIN ZASP-RELATED"/>
    <property type="match status" value="1"/>
</dbReference>
<sequence length="112" mass="12186">MAATVIHLQKGPGESWGFRLQGGLDFRQQLSIKKVVPNSPAQGRLHGGDAILAIGSTNTQNLTHMQAHQLISNAGNMLQLTLIKQAFAPPSDIRPKDIVNRGLQYSVSFHFS</sequence>
<dbReference type="GO" id="GO:0051371">
    <property type="term" value="F:muscle alpha-actinin binding"/>
    <property type="evidence" value="ECO:0007669"/>
    <property type="project" value="TreeGrafter"/>
</dbReference>
<dbReference type="AlphaFoldDB" id="A0AA36FGP9"/>
<dbReference type="GO" id="GO:0005912">
    <property type="term" value="C:adherens junction"/>
    <property type="evidence" value="ECO:0007669"/>
    <property type="project" value="TreeGrafter"/>
</dbReference>
<dbReference type="PROSITE" id="PS50106">
    <property type="entry name" value="PDZ"/>
    <property type="match status" value="1"/>
</dbReference>
<dbReference type="Proteomes" id="UP001162480">
    <property type="component" value="Chromosome 15"/>
</dbReference>
<keyword evidence="3" id="KW-0862">Zinc</keyword>
<dbReference type="Gene3D" id="2.30.42.10">
    <property type="match status" value="1"/>
</dbReference>
<dbReference type="InterPro" id="IPR050604">
    <property type="entry name" value="PDZ-LIM_domain"/>
</dbReference>
<dbReference type="Pfam" id="PF00595">
    <property type="entry name" value="PDZ"/>
    <property type="match status" value="1"/>
</dbReference>
<reference evidence="5" key="1">
    <citation type="submission" date="2023-08" db="EMBL/GenBank/DDBJ databases">
        <authorList>
            <person name="Alioto T."/>
            <person name="Alioto T."/>
            <person name="Gomez Garrido J."/>
        </authorList>
    </citation>
    <scope>NUCLEOTIDE SEQUENCE</scope>
</reference>
<evidence type="ECO:0000313" key="6">
    <source>
        <dbReference type="Proteomes" id="UP001162480"/>
    </source>
</evidence>
<dbReference type="GO" id="GO:0031941">
    <property type="term" value="C:filamentous actin"/>
    <property type="evidence" value="ECO:0007669"/>
    <property type="project" value="TreeGrafter"/>
</dbReference>
<dbReference type="InterPro" id="IPR001478">
    <property type="entry name" value="PDZ"/>
</dbReference>
<dbReference type="GO" id="GO:0030036">
    <property type="term" value="P:actin cytoskeleton organization"/>
    <property type="evidence" value="ECO:0007669"/>
    <property type="project" value="TreeGrafter"/>
</dbReference>
<dbReference type="GO" id="GO:0003779">
    <property type="term" value="F:actin binding"/>
    <property type="evidence" value="ECO:0007669"/>
    <property type="project" value="TreeGrafter"/>
</dbReference>
<dbReference type="SUPFAM" id="SSF50156">
    <property type="entry name" value="PDZ domain-like"/>
    <property type="match status" value="1"/>
</dbReference>
<gene>
    <name evidence="5" type="ORF">OCTVUL_1B015637</name>
</gene>
<proteinExistence type="predicted"/>
<feature type="domain" description="PDZ" evidence="4">
    <location>
        <begin position="5"/>
        <end position="86"/>
    </location>
</feature>
<dbReference type="CDD" id="cd23068">
    <property type="entry name" value="PDZ_ZASP52-like"/>
    <property type="match status" value="1"/>
</dbReference>
<dbReference type="GO" id="GO:0061061">
    <property type="term" value="P:muscle structure development"/>
    <property type="evidence" value="ECO:0007669"/>
    <property type="project" value="TreeGrafter"/>
</dbReference>
<organism evidence="5 6">
    <name type="scientific">Octopus vulgaris</name>
    <name type="common">Common octopus</name>
    <dbReference type="NCBI Taxonomy" id="6645"/>
    <lineage>
        <taxon>Eukaryota</taxon>
        <taxon>Metazoa</taxon>
        <taxon>Spiralia</taxon>
        <taxon>Lophotrochozoa</taxon>
        <taxon>Mollusca</taxon>
        <taxon>Cephalopoda</taxon>
        <taxon>Coleoidea</taxon>
        <taxon>Octopodiformes</taxon>
        <taxon>Octopoda</taxon>
        <taxon>Incirrata</taxon>
        <taxon>Octopodidae</taxon>
        <taxon>Octopus</taxon>
    </lineage>
</organism>
<dbReference type="InterPro" id="IPR036034">
    <property type="entry name" value="PDZ_sf"/>
</dbReference>
<evidence type="ECO:0000259" key="4">
    <source>
        <dbReference type="PROSITE" id="PS50106"/>
    </source>
</evidence>
<keyword evidence="2" id="KW-0963">Cytoplasm</keyword>
<evidence type="ECO:0000313" key="5">
    <source>
        <dbReference type="EMBL" id="CAI9733793.1"/>
    </source>
</evidence>
<accession>A0AA36FGP9</accession>
<dbReference type="PANTHER" id="PTHR24214">
    <property type="entry name" value="PDZ AND LIM DOMAIN PROTEIN ZASP"/>
    <property type="match status" value="1"/>
</dbReference>